<comment type="subcellular location">
    <subcellularLocation>
        <location evidence="10">Cell membrane</location>
        <topology evidence="10">Peripheral membrane protein</topology>
        <orientation evidence="10">Cytoplasmic side</orientation>
    </subcellularLocation>
</comment>
<evidence type="ECO:0000259" key="11">
    <source>
        <dbReference type="Pfam" id="PF03033"/>
    </source>
</evidence>
<keyword evidence="9 10" id="KW-0961">Cell wall biogenesis/degradation</keyword>
<dbReference type="InterPro" id="IPR007235">
    <property type="entry name" value="Glyco_trans_28_C"/>
</dbReference>
<dbReference type="KEGG" id="schv:BRCON_0701"/>
<evidence type="ECO:0000256" key="4">
    <source>
        <dbReference type="ARBA" id="ARBA00022679"/>
    </source>
</evidence>
<dbReference type="CDD" id="cd03785">
    <property type="entry name" value="GT28_MurG"/>
    <property type="match status" value="1"/>
</dbReference>
<feature type="binding site" evidence="10">
    <location>
        <position position="252"/>
    </location>
    <ligand>
        <name>UDP-N-acetyl-alpha-D-glucosamine</name>
        <dbReference type="ChEBI" id="CHEBI:57705"/>
    </ligand>
</feature>
<dbReference type="GO" id="GO:0051991">
    <property type="term" value="F:UDP-N-acetyl-D-glucosamine:N-acetylmuramoyl-L-alanyl-D-glutamyl-meso-2,6-diaminopimelyl-D-alanyl-D-alanine-diphosphoundecaprenol 4-beta-N-acetylglucosaminlytransferase activity"/>
    <property type="evidence" value="ECO:0007669"/>
    <property type="project" value="RHEA"/>
</dbReference>
<dbReference type="Pfam" id="PF03033">
    <property type="entry name" value="Glyco_transf_28"/>
    <property type="match status" value="1"/>
</dbReference>
<dbReference type="GO" id="GO:0005975">
    <property type="term" value="P:carbohydrate metabolic process"/>
    <property type="evidence" value="ECO:0007669"/>
    <property type="project" value="InterPro"/>
</dbReference>
<dbReference type="AlphaFoldDB" id="A0A2Z4Y3L1"/>
<keyword evidence="3 10" id="KW-0328">Glycosyltransferase</keyword>
<comment type="pathway">
    <text evidence="10">Cell wall biogenesis; peptidoglycan biosynthesis.</text>
</comment>
<feature type="binding site" evidence="10">
    <location>
        <position position="297"/>
    </location>
    <ligand>
        <name>UDP-N-acetyl-alpha-D-glucosamine</name>
        <dbReference type="ChEBI" id="CHEBI:57705"/>
    </ligand>
</feature>
<evidence type="ECO:0000256" key="7">
    <source>
        <dbReference type="ARBA" id="ARBA00023136"/>
    </source>
</evidence>
<gene>
    <name evidence="10" type="primary">murG</name>
    <name evidence="13" type="ORF">BRCON_0701</name>
</gene>
<accession>A0A2Z4Y3L1</accession>
<feature type="binding site" evidence="10">
    <location>
        <position position="163"/>
    </location>
    <ligand>
        <name>UDP-N-acetyl-alpha-D-glucosamine</name>
        <dbReference type="ChEBI" id="CHEBI:57705"/>
    </ligand>
</feature>
<keyword evidence="2 10" id="KW-0132">Cell division</keyword>
<name>A0A2Z4Y3L1_SUMC1</name>
<evidence type="ECO:0000256" key="5">
    <source>
        <dbReference type="ARBA" id="ARBA00022960"/>
    </source>
</evidence>
<dbReference type="GO" id="GO:0008360">
    <property type="term" value="P:regulation of cell shape"/>
    <property type="evidence" value="ECO:0007669"/>
    <property type="project" value="UniProtKB-KW"/>
</dbReference>
<dbReference type="InterPro" id="IPR004276">
    <property type="entry name" value="GlycoTrans_28_N"/>
</dbReference>
<keyword evidence="8 10" id="KW-0131">Cell cycle</keyword>
<dbReference type="PANTHER" id="PTHR21015:SF22">
    <property type="entry name" value="GLYCOSYLTRANSFERASE"/>
    <property type="match status" value="1"/>
</dbReference>
<comment type="similarity">
    <text evidence="10">Belongs to the glycosyltransferase 28 family. MurG subfamily.</text>
</comment>
<evidence type="ECO:0000256" key="2">
    <source>
        <dbReference type="ARBA" id="ARBA00022618"/>
    </source>
</evidence>
<dbReference type="Pfam" id="PF04101">
    <property type="entry name" value="Glyco_tran_28_C"/>
    <property type="match status" value="1"/>
</dbReference>
<dbReference type="Gene3D" id="3.40.50.2000">
    <property type="entry name" value="Glycogen Phosphorylase B"/>
    <property type="match status" value="2"/>
</dbReference>
<evidence type="ECO:0000259" key="12">
    <source>
        <dbReference type="Pfam" id="PF04101"/>
    </source>
</evidence>
<feature type="domain" description="Glycosyltransferase family 28 N-terminal" evidence="11">
    <location>
        <begin position="3"/>
        <end position="138"/>
    </location>
</feature>
<dbReference type="GO" id="GO:0071555">
    <property type="term" value="P:cell wall organization"/>
    <property type="evidence" value="ECO:0007669"/>
    <property type="project" value="UniProtKB-KW"/>
</dbReference>
<evidence type="ECO:0000313" key="13">
    <source>
        <dbReference type="EMBL" id="AXA35478.1"/>
    </source>
</evidence>
<evidence type="ECO:0000256" key="3">
    <source>
        <dbReference type="ARBA" id="ARBA00022676"/>
    </source>
</evidence>
<keyword evidence="6 10" id="KW-0573">Peptidoglycan synthesis</keyword>
<dbReference type="UniPathway" id="UPA00219"/>
<sequence length="364" mass="39219">MRVLIAAGGTGGHILPAIAVGSVLSGRRITVDYLCGERDVELALYRQHNLQPLVVPARQLGQGLGGKLRGFGAAMSNVVRCARLIHSRQYAVVVGMGGYVAGPALAAALCLRRPTLVHEANSVIGKTNRLLAPFVSRLAVNFESCVVGSRVHRNTVVVGMPIRSWLLNGSRSEACRIFDLDATKKTLLVVGGSQGARRLYEILLETLPLLDGPDVANLQILWSGGTANFEWVAQRLKAINLRYLQVRLIPYIEHMEHALAVADAAIARAGASTIAELLAAGIYALYVPLPSAIYDHQRLNAEQVVRAGAGRMVLESELTPERLSAEVRELFAGAVADRSNVARLGELHRRAAERLAEEIVSLAK</sequence>
<feature type="binding site" evidence="10">
    <location>
        <position position="193"/>
    </location>
    <ligand>
        <name>UDP-N-acetyl-alpha-D-glucosamine</name>
        <dbReference type="ChEBI" id="CHEBI:57705"/>
    </ligand>
</feature>
<dbReference type="EMBL" id="CP030759">
    <property type="protein sequence ID" value="AXA35478.1"/>
    <property type="molecule type" value="Genomic_DNA"/>
</dbReference>
<keyword evidence="4 10" id="KW-0808">Transferase</keyword>
<comment type="function">
    <text evidence="10">Cell wall formation. Catalyzes the transfer of a GlcNAc subunit on undecaprenyl-pyrophosphoryl-MurNAc-pentapeptide (lipid intermediate I) to form undecaprenyl-pyrophosphoryl-MurNAc-(pentapeptide)GlcNAc (lipid intermediate II).</text>
</comment>
<dbReference type="EC" id="2.4.1.227" evidence="10"/>
<protein>
    <recommendedName>
        <fullName evidence="10">UDP-N-acetylglucosamine--N-acetylmuramyl-(pentapeptide) pyrophosphoryl-undecaprenol N-acetylglucosamine transferase</fullName>
        <ecNumber evidence="10">2.4.1.227</ecNumber>
    </recommendedName>
    <alternativeName>
        <fullName evidence="10">Undecaprenyl-PP-MurNAc-pentapeptide-UDPGlcNAc GlcNAc transferase</fullName>
    </alternativeName>
</protein>
<evidence type="ECO:0000256" key="10">
    <source>
        <dbReference type="HAMAP-Rule" id="MF_00033"/>
    </source>
</evidence>
<dbReference type="Proteomes" id="UP000262583">
    <property type="component" value="Chromosome"/>
</dbReference>
<keyword evidence="1 10" id="KW-1003">Cell membrane</keyword>
<keyword evidence="7 10" id="KW-0472">Membrane</keyword>
<evidence type="ECO:0000256" key="6">
    <source>
        <dbReference type="ARBA" id="ARBA00022984"/>
    </source>
</evidence>
<dbReference type="GO" id="GO:0005886">
    <property type="term" value="C:plasma membrane"/>
    <property type="evidence" value="ECO:0007669"/>
    <property type="project" value="UniProtKB-SubCell"/>
</dbReference>
<feature type="binding site" evidence="10">
    <location>
        <position position="121"/>
    </location>
    <ligand>
        <name>UDP-N-acetyl-alpha-D-glucosamine</name>
        <dbReference type="ChEBI" id="CHEBI:57705"/>
    </ligand>
</feature>
<dbReference type="GO" id="GO:0009252">
    <property type="term" value="P:peptidoglycan biosynthetic process"/>
    <property type="evidence" value="ECO:0007669"/>
    <property type="project" value="UniProtKB-UniRule"/>
</dbReference>
<evidence type="ECO:0000256" key="1">
    <source>
        <dbReference type="ARBA" id="ARBA00022475"/>
    </source>
</evidence>
<proteinExistence type="inferred from homology"/>
<comment type="caution">
    <text evidence="10">Lacks conserved residue(s) required for the propagation of feature annotation.</text>
</comment>
<dbReference type="HAMAP" id="MF_00033">
    <property type="entry name" value="MurG"/>
    <property type="match status" value="1"/>
</dbReference>
<evidence type="ECO:0000256" key="8">
    <source>
        <dbReference type="ARBA" id="ARBA00023306"/>
    </source>
</evidence>
<evidence type="ECO:0000313" key="14">
    <source>
        <dbReference type="Proteomes" id="UP000262583"/>
    </source>
</evidence>
<feature type="domain" description="Glycosyl transferase family 28 C-terminal" evidence="12">
    <location>
        <begin position="186"/>
        <end position="334"/>
    </location>
</feature>
<evidence type="ECO:0000256" key="9">
    <source>
        <dbReference type="ARBA" id="ARBA00023316"/>
    </source>
</evidence>
<dbReference type="GO" id="GO:0050511">
    <property type="term" value="F:undecaprenyldiphospho-muramoylpentapeptide beta-N-acetylglucosaminyltransferase activity"/>
    <property type="evidence" value="ECO:0007669"/>
    <property type="project" value="UniProtKB-UniRule"/>
</dbReference>
<keyword evidence="5 10" id="KW-0133">Cell shape</keyword>
<dbReference type="PANTHER" id="PTHR21015">
    <property type="entry name" value="UDP-N-ACETYLGLUCOSAMINE--N-ACETYLMURAMYL-(PENTAPEPTIDE) PYROPHOSPHORYL-UNDECAPRENOL N-ACETYLGLUCOSAMINE TRANSFERASE 1"/>
    <property type="match status" value="1"/>
</dbReference>
<reference evidence="13 14" key="1">
    <citation type="submission" date="2018-05" db="EMBL/GenBank/DDBJ databases">
        <title>A metagenomic window into the 2 km-deep terrestrial subsurface aquifer revealed taxonomically and functionally diverse microbial community comprising novel uncultured bacterial lineages.</title>
        <authorList>
            <person name="Kadnikov V.V."/>
            <person name="Mardanov A.V."/>
            <person name="Beletsky A.V."/>
            <person name="Banks D."/>
            <person name="Pimenov N.V."/>
            <person name="Frank Y.A."/>
            <person name="Karnachuk O.V."/>
            <person name="Ravin N.V."/>
        </authorList>
    </citation>
    <scope>NUCLEOTIDE SEQUENCE [LARGE SCALE GENOMIC DNA]</scope>
    <source>
        <strain evidence="13">BY</strain>
    </source>
</reference>
<dbReference type="GO" id="GO:0051301">
    <property type="term" value="P:cell division"/>
    <property type="evidence" value="ECO:0007669"/>
    <property type="project" value="UniProtKB-KW"/>
</dbReference>
<dbReference type="SUPFAM" id="SSF53756">
    <property type="entry name" value="UDP-Glycosyltransferase/glycogen phosphorylase"/>
    <property type="match status" value="1"/>
</dbReference>
<organism evidence="13 14">
    <name type="scientific">Sumerlaea chitinivorans</name>
    <dbReference type="NCBI Taxonomy" id="2250252"/>
    <lineage>
        <taxon>Bacteria</taxon>
        <taxon>Candidatus Sumerlaeota</taxon>
        <taxon>Candidatus Sumerlaeia</taxon>
        <taxon>Candidatus Sumerlaeales</taxon>
        <taxon>Candidatus Sumerlaeaceae</taxon>
        <taxon>Candidatus Sumerlaea</taxon>
    </lineage>
</organism>
<comment type="catalytic activity">
    <reaction evidence="10">
        <text>di-trans,octa-cis-undecaprenyl diphospho-N-acetyl-alpha-D-muramoyl-L-alanyl-D-glutamyl-meso-2,6-diaminopimeloyl-D-alanyl-D-alanine + UDP-N-acetyl-alpha-D-glucosamine = di-trans,octa-cis-undecaprenyl diphospho-[N-acetyl-alpha-D-glucosaminyl-(1-&gt;4)]-N-acetyl-alpha-D-muramoyl-L-alanyl-D-glutamyl-meso-2,6-diaminopimeloyl-D-alanyl-D-alanine + UDP + H(+)</text>
        <dbReference type="Rhea" id="RHEA:31227"/>
        <dbReference type="ChEBI" id="CHEBI:15378"/>
        <dbReference type="ChEBI" id="CHEBI:57705"/>
        <dbReference type="ChEBI" id="CHEBI:58223"/>
        <dbReference type="ChEBI" id="CHEBI:61387"/>
        <dbReference type="ChEBI" id="CHEBI:61388"/>
        <dbReference type="EC" id="2.4.1.227"/>
    </reaction>
</comment>
<feature type="binding site" evidence="10">
    <location>
        <begin position="10"/>
        <end position="12"/>
    </location>
    <ligand>
        <name>UDP-N-acetyl-alpha-D-glucosamine</name>
        <dbReference type="ChEBI" id="CHEBI:57705"/>
    </ligand>
</feature>
<dbReference type="InterPro" id="IPR006009">
    <property type="entry name" value="GlcNAc_MurG"/>
</dbReference>